<gene>
    <name evidence="2" type="ORF">PXEA_LOCUS34672</name>
</gene>
<accession>A0A3S5CR35</accession>
<sequence length="419" mass="46226">MCPIRPSLIPINPCIDPTLPSWSLSYVLIWLSELNNRRSTSLINLIATSGSSSLNIITTTTTAVTTPTANINDILATMISPRSIGQNFRPLASCCLRSQSFPSLSVAGPSCFVRPFLHASSDLPAFVSSSLTTLTATDALTEASVLGDTISDGVEMLAFFALNTRPNDSHKTKTSLIQSCGYDDNDKCRTPSLTLNGQVKNFIESSEHSVSEIAIPAPDPSDEADELARLRNRSAKWSWWITPMSSKRNHNKDGQIMLGKQAVNNEALIKRPSEFQEITRPVNMEGLKSKQNKNASYQEIGGNTKFKDEMRVKLEDALDRTEENKFEEINLQAGESREDTSSHLRSPDTWLPEPSPSPSSQAHRAWIFSKWTTLRVARRLSRSSKQPSSVCLVKPPISISTSTQIEEDFDPRKAGKLDG</sequence>
<dbReference type="Proteomes" id="UP000784294">
    <property type="component" value="Unassembled WGS sequence"/>
</dbReference>
<proteinExistence type="predicted"/>
<evidence type="ECO:0000256" key="1">
    <source>
        <dbReference type="SAM" id="MobiDB-lite"/>
    </source>
</evidence>
<organism evidence="2 3">
    <name type="scientific">Protopolystoma xenopodis</name>
    <dbReference type="NCBI Taxonomy" id="117903"/>
    <lineage>
        <taxon>Eukaryota</taxon>
        <taxon>Metazoa</taxon>
        <taxon>Spiralia</taxon>
        <taxon>Lophotrochozoa</taxon>
        <taxon>Platyhelminthes</taxon>
        <taxon>Monogenea</taxon>
        <taxon>Polyopisthocotylea</taxon>
        <taxon>Polystomatidea</taxon>
        <taxon>Polystomatidae</taxon>
        <taxon>Protopolystoma</taxon>
    </lineage>
</organism>
<comment type="caution">
    <text evidence="2">The sequence shown here is derived from an EMBL/GenBank/DDBJ whole genome shotgun (WGS) entry which is preliminary data.</text>
</comment>
<keyword evidence="3" id="KW-1185">Reference proteome</keyword>
<dbReference type="EMBL" id="CAAALY010268491">
    <property type="protein sequence ID" value="VEL41232.1"/>
    <property type="molecule type" value="Genomic_DNA"/>
</dbReference>
<feature type="region of interest" description="Disordered" evidence="1">
    <location>
        <begin position="325"/>
        <end position="362"/>
    </location>
</feature>
<protein>
    <submittedName>
        <fullName evidence="2">Uncharacterized protein</fullName>
    </submittedName>
</protein>
<dbReference type="AlphaFoldDB" id="A0A3S5CR35"/>
<evidence type="ECO:0000313" key="2">
    <source>
        <dbReference type="EMBL" id="VEL41232.1"/>
    </source>
</evidence>
<feature type="compositionally biased region" description="Basic and acidic residues" evidence="1">
    <location>
        <begin position="335"/>
        <end position="346"/>
    </location>
</feature>
<reference evidence="2" key="1">
    <citation type="submission" date="2018-11" db="EMBL/GenBank/DDBJ databases">
        <authorList>
            <consortium name="Pathogen Informatics"/>
        </authorList>
    </citation>
    <scope>NUCLEOTIDE SEQUENCE</scope>
</reference>
<name>A0A3S5CR35_9PLAT</name>
<evidence type="ECO:0000313" key="3">
    <source>
        <dbReference type="Proteomes" id="UP000784294"/>
    </source>
</evidence>